<dbReference type="EMBL" id="BRYB01001153">
    <property type="protein sequence ID" value="GMI19266.1"/>
    <property type="molecule type" value="Genomic_DNA"/>
</dbReference>
<keyword evidence="3" id="KW-1185">Reference proteome</keyword>
<feature type="region of interest" description="Disordered" evidence="1">
    <location>
        <begin position="228"/>
        <end position="249"/>
    </location>
</feature>
<reference evidence="2 3" key="1">
    <citation type="journal article" date="2023" name="Commun. Biol.">
        <title>Genome analysis of Parmales, the sister group of diatoms, reveals the evolutionary specialization of diatoms from phago-mixotrophs to photoautotrophs.</title>
        <authorList>
            <person name="Ban H."/>
            <person name="Sato S."/>
            <person name="Yoshikawa S."/>
            <person name="Yamada K."/>
            <person name="Nakamura Y."/>
            <person name="Ichinomiya M."/>
            <person name="Sato N."/>
            <person name="Blanc-Mathieu R."/>
            <person name="Endo H."/>
            <person name="Kuwata A."/>
            <person name="Ogata H."/>
        </authorList>
    </citation>
    <scope>NUCLEOTIDE SEQUENCE [LARGE SCALE GENOMIC DNA]</scope>
</reference>
<proteinExistence type="predicted"/>
<name>A0ABQ6M4L0_9STRA</name>
<comment type="caution">
    <text evidence="2">The sequence shown here is derived from an EMBL/GenBank/DDBJ whole genome shotgun (WGS) entry which is preliminary data.</text>
</comment>
<evidence type="ECO:0000313" key="2">
    <source>
        <dbReference type="EMBL" id="GMI19266.1"/>
    </source>
</evidence>
<dbReference type="Proteomes" id="UP001165060">
    <property type="component" value="Unassembled WGS sequence"/>
</dbReference>
<sequence length="249" mass="26755">MSEQETTNAILGHISDLLSATAQRAREESTAALAAERERSAASLAAERKRSAAALAAEQQRSQCVAAALEKALRIEQQLSRSRAERILAPGFGLGQRDFAAALEAEQKRSSDLASALDGARAGEEQLQRAYATVSAGFQSLEAMHATAVERLDEERGRSALFSKKCKQLDTLATEVDGLLRFCLVSVQCPEMEVVSVDAAKGSRATLSRAILDPRVQRNLTEIIESAHAAGRSNESSHRAVKIKSEPTP</sequence>
<organism evidence="2 3">
    <name type="scientific">Tetraparma gracilis</name>
    <dbReference type="NCBI Taxonomy" id="2962635"/>
    <lineage>
        <taxon>Eukaryota</taxon>
        <taxon>Sar</taxon>
        <taxon>Stramenopiles</taxon>
        <taxon>Ochrophyta</taxon>
        <taxon>Bolidophyceae</taxon>
        <taxon>Parmales</taxon>
        <taxon>Triparmaceae</taxon>
        <taxon>Tetraparma</taxon>
    </lineage>
</organism>
<evidence type="ECO:0000313" key="3">
    <source>
        <dbReference type="Proteomes" id="UP001165060"/>
    </source>
</evidence>
<gene>
    <name evidence="2" type="ORF">TeGR_g6133</name>
</gene>
<protein>
    <submittedName>
        <fullName evidence="2">Uncharacterized protein</fullName>
    </submittedName>
</protein>
<accession>A0ABQ6M4L0</accession>
<evidence type="ECO:0000256" key="1">
    <source>
        <dbReference type="SAM" id="MobiDB-lite"/>
    </source>
</evidence>